<evidence type="ECO:0000313" key="6">
    <source>
        <dbReference type="Proteomes" id="UP000293568"/>
    </source>
</evidence>
<feature type="domain" description="LTD" evidence="4">
    <location>
        <begin position="54"/>
        <end position="213"/>
    </location>
</feature>
<dbReference type="SUPFAM" id="SSF74853">
    <property type="entry name" value="Lamin A/C globular tail domain"/>
    <property type="match status" value="1"/>
</dbReference>
<feature type="compositionally biased region" description="Low complexity" evidence="1">
    <location>
        <begin position="963"/>
        <end position="984"/>
    </location>
</feature>
<sequence>MKSAKTKKIVSVAMAVQLSVGTMLTGIAAAAEGEAPSAPQLGVPYDTDGIYNVSVPHIIINQVYGGGLKRADDTYATNGFIELYNPTDEDVDLNGWSIQYADPGSDYKTGATGSWSMLKLTGVIKAKSSYLVVAHPTGAAAPTLDLMGRGDQQWDQYINNKGLKVVLMSNQTPLDNSLKNPFAAEPKPAGYVDMLGTGSNDPGSKIDGYETASPSGSAEGTSKKKAVRRTSFQDTDNNKQDFEQIDYEKPAPDKLATYEPHDGEDGVWLSIVTPSLPSGYVNQTYEAVMETVGGYGSYTYEADGLPEGLSITSGGIISGTPTAEASNVKVTVTATDAEDSSIQVTKSFDLNISRAAIQSFKDTLNITKIAEYAVGTTNPDGGVAEIVKYNKENQKFYLVNGSANPPSLDIVSLDTDNGQLEKEKSVPVKQLSETGGFTFGDLTSVVVDYATKRVYAAVQAADPAVKGKILALDYEGDLKASYTAGVQPDMITTTSDGRYVLTADEAEPRTGVLEEDAPGSVTIVDTQTGESTQVYFDQTSVIAQDVHIRGQVVDGVYTGQGSPEEAFKDFEPEYIAVSSDNKSAYVTLQENNAIAKIDIPSRSVVSVGSLGYKDFSKPENALDLQADGIINFETAPFYGAYMPDGVAYYSVNGEHYLLTANEGDATEWPAEDPILTNIAKIKDLKGGLDPASDAYNFLKNTTKYDSDEGLTDRGNDSIYLLGGRSFSVWNADSLKQVYDSGSDFEVITGERDAEHFNVSNDDNEMDARSKKKGPEPEGIETGVVGNHTFAFIGLERTSGIMTYDVTDPEQPVFANYTNSRKFEDKDGRLNLDTFSGPEGIDFIPAAESPTGLPLLLVAYEVGGRVGVYQLDVTKVTLNTSSLPLTEGGRTAQLHAVVEPADEEGSTAVTWSSSDTAVAAVDADGKVRPIKAGTAVITAISADGYGSGEAQVVVTAKPEDSDHTPSQPSTPSTPAEPENPGAAPGDSPAFTDVQGHWAADAINKLASAGILTGMPDGTFKPDQLMTRAEYSAVLFRVLGLGSGKETSAFNDIAPDAWYHNYIDALAQEGIISGFEDGSFRPDQPITREEAFVLLYRAVKDKLPAANGSAPGFAFTDSDSISAWAREAVQALYAAGVVQGNADGKLYPKQSTTRAEIAQIAAAFIQQ</sequence>
<dbReference type="AlphaFoldDB" id="A0A4P6ETC5"/>
<feature type="domain" description="SLH" evidence="3">
    <location>
        <begin position="1110"/>
        <end position="1165"/>
    </location>
</feature>
<organism evidence="5 6">
    <name type="scientific">Paenibacillus protaetiae</name>
    <dbReference type="NCBI Taxonomy" id="2509456"/>
    <lineage>
        <taxon>Bacteria</taxon>
        <taxon>Bacillati</taxon>
        <taxon>Bacillota</taxon>
        <taxon>Bacilli</taxon>
        <taxon>Bacillales</taxon>
        <taxon>Paenibacillaceae</taxon>
        <taxon>Paenibacillus</taxon>
    </lineage>
</organism>
<gene>
    <name evidence="5" type="ORF">ET464_05245</name>
</gene>
<dbReference type="InterPro" id="IPR055188">
    <property type="entry name" value="Choice_anch_I"/>
</dbReference>
<dbReference type="InterPro" id="IPR001119">
    <property type="entry name" value="SLH_dom"/>
</dbReference>
<dbReference type="PANTHER" id="PTHR46928">
    <property type="entry name" value="MESENCHYME-SPECIFIC CELL SURFACE GLYCOPROTEIN"/>
    <property type="match status" value="1"/>
</dbReference>
<evidence type="ECO:0000313" key="5">
    <source>
        <dbReference type="EMBL" id="QAY65876.1"/>
    </source>
</evidence>
<dbReference type="SMART" id="SM00635">
    <property type="entry name" value="BID_2"/>
    <property type="match status" value="1"/>
</dbReference>
<dbReference type="RefSeq" id="WP_129438861.1">
    <property type="nucleotide sequence ID" value="NZ_CP035492.1"/>
</dbReference>
<feature type="chain" id="PRO_5020240940" evidence="2">
    <location>
        <begin position="31"/>
        <end position="1165"/>
    </location>
</feature>
<keyword evidence="6" id="KW-1185">Reference proteome</keyword>
<feature type="region of interest" description="Disordered" evidence="1">
    <location>
        <begin position="955"/>
        <end position="991"/>
    </location>
</feature>
<dbReference type="KEGG" id="pprt:ET464_05245"/>
<feature type="signal peptide" evidence="2">
    <location>
        <begin position="1"/>
        <end position="30"/>
    </location>
</feature>
<dbReference type="InterPro" id="IPR013783">
    <property type="entry name" value="Ig-like_fold"/>
</dbReference>
<evidence type="ECO:0000256" key="1">
    <source>
        <dbReference type="SAM" id="MobiDB-lite"/>
    </source>
</evidence>
<dbReference type="EMBL" id="CP035492">
    <property type="protein sequence ID" value="QAY65876.1"/>
    <property type="molecule type" value="Genomic_DNA"/>
</dbReference>
<reference evidence="5 6" key="1">
    <citation type="submission" date="2019-01" db="EMBL/GenBank/DDBJ databases">
        <title>Genome sequencing of strain FW100M-2.</title>
        <authorList>
            <person name="Heo J."/>
            <person name="Kim S.-J."/>
            <person name="Kim J.-S."/>
            <person name="Hong S.-B."/>
            <person name="Kwon S.-W."/>
        </authorList>
    </citation>
    <scope>NUCLEOTIDE SEQUENCE [LARGE SCALE GENOMIC DNA]</scope>
    <source>
        <strain evidence="5 6">FW100M-2</strain>
    </source>
</reference>
<dbReference type="PROSITE" id="PS51272">
    <property type="entry name" value="SLH"/>
    <property type="match status" value="3"/>
</dbReference>
<feature type="domain" description="SLH" evidence="3">
    <location>
        <begin position="984"/>
        <end position="1043"/>
    </location>
</feature>
<dbReference type="Pfam" id="PF05345">
    <property type="entry name" value="He_PIG"/>
    <property type="match status" value="1"/>
</dbReference>
<dbReference type="Proteomes" id="UP000293568">
    <property type="component" value="Chromosome"/>
</dbReference>
<dbReference type="Pfam" id="PF02368">
    <property type="entry name" value="Big_2"/>
    <property type="match status" value="1"/>
</dbReference>
<dbReference type="PANTHER" id="PTHR46928:SF1">
    <property type="entry name" value="MESENCHYME-SPECIFIC CELL SURFACE GLYCOPROTEIN"/>
    <property type="match status" value="1"/>
</dbReference>
<dbReference type="OrthoDB" id="9801679at2"/>
<accession>A0A4P6ETC5</accession>
<keyword evidence="2" id="KW-0732">Signal</keyword>
<name>A0A4P6ETC5_9BACL</name>
<dbReference type="SUPFAM" id="SSF49373">
    <property type="entry name" value="Invasin/intimin cell-adhesion fragments"/>
    <property type="match status" value="1"/>
</dbReference>
<dbReference type="InterPro" id="IPR011045">
    <property type="entry name" value="N2O_reductase_N"/>
</dbReference>
<dbReference type="Pfam" id="PF00932">
    <property type="entry name" value="LTD"/>
    <property type="match status" value="1"/>
</dbReference>
<proteinExistence type="predicted"/>
<feature type="region of interest" description="Disordered" evidence="1">
    <location>
        <begin position="757"/>
        <end position="779"/>
    </location>
</feature>
<dbReference type="NCBIfam" id="NF038117">
    <property type="entry name" value="choice_anch_I"/>
    <property type="match status" value="1"/>
</dbReference>
<dbReference type="Gene3D" id="2.60.40.1080">
    <property type="match status" value="1"/>
</dbReference>
<dbReference type="Pfam" id="PF22494">
    <property type="entry name" value="choice_anch_I"/>
    <property type="match status" value="1"/>
</dbReference>
<feature type="compositionally biased region" description="Basic and acidic residues" evidence="1">
    <location>
        <begin position="765"/>
        <end position="775"/>
    </location>
</feature>
<dbReference type="InterPro" id="IPR003343">
    <property type="entry name" value="Big_2"/>
</dbReference>
<dbReference type="InterPro" id="IPR036415">
    <property type="entry name" value="Lamin_tail_dom_sf"/>
</dbReference>
<evidence type="ECO:0000259" key="4">
    <source>
        <dbReference type="PROSITE" id="PS51841"/>
    </source>
</evidence>
<dbReference type="InterPro" id="IPR001322">
    <property type="entry name" value="Lamin_tail_dom"/>
</dbReference>
<dbReference type="Gene3D" id="2.60.40.10">
    <property type="entry name" value="Immunoglobulins"/>
    <property type="match status" value="1"/>
</dbReference>
<dbReference type="Pfam" id="PF00395">
    <property type="entry name" value="SLH"/>
    <property type="match status" value="3"/>
</dbReference>
<protein>
    <submittedName>
        <fullName evidence="5">Uncharacterized protein</fullName>
    </submittedName>
</protein>
<dbReference type="PROSITE" id="PS51841">
    <property type="entry name" value="LTD"/>
    <property type="match status" value="1"/>
</dbReference>
<feature type="domain" description="SLH" evidence="3">
    <location>
        <begin position="1044"/>
        <end position="1107"/>
    </location>
</feature>
<dbReference type="InterPro" id="IPR052956">
    <property type="entry name" value="Mesenchyme-surface_protein"/>
</dbReference>
<dbReference type="InterPro" id="IPR008964">
    <property type="entry name" value="Invasin/intimin_cell_adhesion"/>
</dbReference>
<evidence type="ECO:0000259" key="3">
    <source>
        <dbReference type="PROSITE" id="PS51272"/>
    </source>
</evidence>
<evidence type="ECO:0000256" key="2">
    <source>
        <dbReference type="SAM" id="SignalP"/>
    </source>
</evidence>
<feature type="region of interest" description="Disordered" evidence="1">
    <location>
        <begin position="196"/>
        <end position="241"/>
    </location>
</feature>
<dbReference type="SUPFAM" id="SSF50974">
    <property type="entry name" value="Nitrous oxide reductase, N-terminal domain"/>
    <property type="match status" value="1"/>
</dbReference>